<dbReference type="Gene3D" id="4.10.60.10">
    <property type="entry name" value="Zinc finger, CCHC-type"/>
    <property type="match status" value="1"/>
</dbReference>
<keyword evidence="5" id="KW-1185">Reference proteome</keyword>
<evidence type="ECO:0000313" key="5">
    <source>
        <dbReference type="Proteomes" id="UP001231189"/>
    </source>
</evidence>
<reference evidence="4" key="1">
    <citation type="submission" date="2023-07" db="EMBL/GenBank/DDBJ databases">
        <title>A chromosome-level genome assembly of Lolium multiflorum.</title>
        <authorList>
            <person name="Chen Y."/>
            <person name="Copetti D."/>
            <person name="Kolliker R."/>
            <person name="Studer B."/>
        </authorList>
    </citation>
    <scope>NUCLEOTIDE SEQUENCE</scope>
    <source>
        <strain evidence="4">02402/16</strain>
        <tissue evidence="4">Leaf</tissue>
    </source>
</reference>
<dbReference type="PANTHER" id="PTHR31973">
    <property type="entry name" value="POLYPROTEIN, PUTATIVE-RELATED"/>
    <property type="match status" value="1"/>
</dbReference>
<dbReference type="SMART" id="SM00343">
    <property type="entry name" value="ZnF_C2HC"/>
    <property type="match status" value="1"/>
</dbReference>
<dbReference type="Pfam" id="PF10536">
    <property type="entry name" value="PMD"/>
    <property type="match status" value="1"/>
</dbReference>
<dbReference type="Pfam" id="PF10551">
    <property type="entry name" value="MULE"/>
    <property type="match status" value="1"/>
</dbReference>
<dbReference type="InterPro" id="IPR018289">
    <property type="entry name" value="MULE_transposase_dom"/>
</dbReference>
<feature type="domain" description="CCHC-type" evidence="3">
    <location>
        <begin position="739"/>
        <end position="754"/>
    </location>
</feature>
<proteinExistence type="predicted"/>
<dbReference type="InterPro" id="IPR001878">
    <property type="entry name" value="Znf_CCHC"/>
</dbReference>
<comment type="caution">
    <text evidence="4">The sequence shown here is derived from an EMBL/GenBank/DDBJ whole genome shotgun (WGS) entry which is preliminary data.</text>
</comment>
<dbReference type="InterPro" id="IPR036875">
    <property type="entry name" value="Znf_CCHC_sf"/>
</dbReference>
<dbReference type="GO" id="GO:0008270">
    <property type="term" value="F:zinc ion binding"/>
    <property type="evidence" value="ECO:0007669"/>
    <property type="project" value="UniProtKB-KW"/>
</dbReference>
<feature type="region of interest" description="Disordered" evidence="2">
    <location>
        <begin position="1"/>
        <end position="108"/>
    </location>
</feature>
<keyword evidence="1" id="KW-0862">Zinc</keyword>
<dbReference type="Pfam" id="PF14223">
    <property type="entry name" value="Retrotran_gag_2"/>
    <property type="match status" value="1"/>
</dbReference>
<dbReference type="GO" id="GO:0003676">
    <property type="term" value="F:nucleic acid binding"/>
    <property type="evidence" value="ECO:0007669"/>
    <property type="project" value="InterPro"/>
</dbReference>
<organism evidence="4 5">
    <name type="scientific">Lolium multiflorum</name>
    <name type="common">Italian ryegrass</name>
    <name type="synonym">Lolium perenne subsp. multiflorum</name>
    <dbReference type="NCBI Taxonomy" id="4521"/>
    <lineage>
        <taxon>Eukaryota</taxon>
        <taxon>Viridiplantae</taxon>
        <taxon>Streptophyta</taxon>
        <taxon>Embryophyta</taxon>
        <taxon>Tracheophyta</taxon>
        <taxon>Spermatophyta</taxon>
        <taxon>Magnoliopsida</taxon>
        <taxon>Liliopsida</taxon>
        <taxon>Poales</taxon>
        <taxon>Poaceae</taxon>
        <taxon>BOP clade</taxon>
        <taxon>Pooideae</taxon>
        <taxon>Poodae</taxon>
        <taxon>Poeae</taxon>
        <taxon>Poeae Chloroplast Group 2 (Poeae type)</taxon>
        <taxon>Loliodinae</taxon>
        <taxon>Loliinae</taxon>
        <taxon>Lolium</taxon>
    </lineage>
</organism>
<dbReference type="PANTHER" id="PTHR31973:SF195">
    <property type="entry name" value="MUDR FAMILY TRANSPOSASE"/>
    <property type="match status" value="1"/>
</dbReference>
<name>A0AAD8RUS5_LOLMU</name>
<feature type="compositionally biased region" description="Basic residues" evidence="2">
    <location>
        <begin position="707"/>
        <end position="720"/>
    </location>
</feature>
<evidence type="ECO:0000259" key="3">
    <source>
        <dbReference type="PROSITE" id="PS50158"/>
    </source>
</evidence>
<feature type="region of interest" description="Disordered" evidence="2">
    <location>
        <begin position="701"/>
        <end position="736"/>
    </location>
</feature>
<keyword evidence="1" id="KW-0863">Zinc-finger</keyword>
<dbReference type="Pfam" id="PF07727">
    <property type="entry name" value="RVT_2"/>
    <property type="match status" value="1"/>
</dbReference>
<feature type="region of interest" description="Disordered" evidence="2">
    <location>
        <begin position="793"/>
        <end position="838"/>
    </location>
</feature>
<evidence type="ECO:0000256" key="2">
    <source>
        <dbReference type="SAM" id="MobiDB-lite"/>
    </source>
</evidence>
<dbReference type="SUPFAM" id="SSF57756">
    <property type="entry name" value="Retrovirus zinc finger-like domains"/>
    <property type="match status" value="1"/>
</dbReference>
<dbReference type="Proteomes" id="UP001231189">
    <property type="component" value="Unassembled WGS sequence"/>
</dbReference>
<feature type="compositionally biased region" description="Basic and acidic residues" evidence="2">
    <location>
        <begin position="815"/>
        <end position="837"/>
    </location>
</feature>
<protein>
    <recommendedName>
        <fullName evidence="3">CCHC-type domain-containing protein</fullName>
    </recommendedName>
</protein>
<dbReference type="InterPro" id="IPR013103">
    <property type="entry name" value="RVT_2"/>
</dbReference>
<feature type="compositionally biased region" description="Low complexity" evidence="2">
    <location>
        <begin position="20"/>
        <end position="42"/>
    </location>
</feature>
<accession>A0AAD8RUS5</accession>
<dbReference type="InterPro" id="IPR019557">
    <property type="entry name" value="AminoTfrase-like_pln_mobile"/>
</dbReference>
<sequence length="1694" mass="192097">MLPEAKVVNSQEGGGEFHPGQSSQSSDAGGSSFQSGQSSHAAGGHDGSVELESEDEEEDQMQNMMDEEDEDGVDYELDSDESGGSDTSDDNDEEDPIPSSWNHDLSDAMVVDDRHDSAWEYSMNTISVGARYADKRHLQEAITQWAMNTQRVFRTTVSSQKFLTVVCSDARCPARVHGYCPKYDTTWVVSDCVPHTCVLTSMLKDHRNLTSTLLARLFYKEIVENTAMGVKAIQRRVHLQYKYEIGYGKAWRAKQTALENRFGTFFDAYDGVVRLLQTLKDRNPGTHVDIQDFVIPEFPNVRVLHRVFFAFSICIEAFMHCRPVMCVDGTFLTGRYKGQILTAIGVDGNNRIVPLAFAFVESENTASWLWFFRQLKKSIVKDRPNVCVLHDRHAGILAAIKTLKEAGPDEETPWQDMQSRWCMRHLGANFFSQFRSKSLMNLFKKLCKQNQECKYNFLRGKLDEFTKDHVRHRLAARAALAAAHAAAVAQDMASPINFNQFLEKEKLKSNGSNFTDWFRHVRIFLNGGNLQYVLDAPLGDPPAETETDEVKNVYATRKTRYSQVQCAILCSLESDLQKRFEHHDPHELMKELKTIFETHAAVECYEASKHFFSCMMEEGSSISEHMLVMTGHAKKLSDLGIVIPNRLGINRVLQSLPPSYKNFVMNYNMQNMNKEFPELFGMLKAAEIEIKKEHQVLMVNKTTSFKKQGKSKGKNKKSGKKAATPPVKPKSGPKPDAECYYCKEKGHWKRNCSKYLADLKSGLVKKKKEEFLTKEVTGRKVELDEIEESLLVDQSSAVPENVPVPPTPATEEANDNDHETSNETATEPRRSTRDRATPDWYDPCLNVMIVDNNDEDPATYEEAMMSPDSNKWQEAMKSEMGSMYDNKVWTLVELPDSRKAVENKWIFKRKTDADGNITVYKARLVAKGFRQIQGVDYDETFSPVAKLKSVRILLAIAAFFDYEIWQMDVKTAFLNGDIEEELYMVQPKGFVDPKNADKVCKLQRSIYGLKQASRSWNRRFDKVIKDFGFIQCHGEACIYKKVSGSSVAFLILYVDDILLIGNDIELLSSVKGYLNNSFSMKDLGEASYILGIKIYRDRSRRLIGLSQSTYLDKILKKFRMDESKKGFLPMLPGKVLSKTQGPATAEERERMSQIPYASAVGSIMYAMLCTRPDIAHAVSLTSRYQSDPGMEHWTAVKNILKYLKRTKDMFLCYGGDQELVVTSYTDASWNTDPDDSKSQSGYVFILNGAAVSWASSKQCTVAKSSTESEYIAASEASSEAVWMKRFIVELGVVPSALDPFVIYCDNMGAIANAQEPRSHKRLKHIKLRYHSIREYIEDGEKEAVMNTWTGEMLGYRVVGNFTTVIPNERRYIPDPRLLRTNRDRRETRLTSHGSGIVGCPLLLQLWSWTRFPIGRPEIGGGSWPPDELYDADRINMPTFGSIWTSRKRHFGHNQLRNCYPAFTEQFDLLLESDVSWEPYSEDHRDEAYPGGISLMCTRDWAYWMTKAKIIFDIFVEEMSQQRVMRQFGMRQLIEPPPHTVPLPPRVHAYNRKGANKTAVGWVQLLGPYLGAWDNAPAVSWATREPFDLQEFQQYLRAYMPRTRLRLSQACDPVEMAPSTQWDTYPRHSTSGTRHHAAVLTAELQDEAAQYERSLSVGPLLGRTAATSSLFADASAAARPAPTYGGSAEPEATIS</sequence>
<keyword evidence="1" id="KW-0479">Metal-binding</keyword>
<dbReference type="EMBL" id="JAUUTY010000005">
    <property type="protein sequence ID" value="KAK1631154.1"/>
    <property type="molecule type" value="Genomic_DNA"/>
</dbReference>
<dbReference type="PROSITE" id="PS50158">
    <property type="entry name" value="ZF_CCHC"/>
    <property type="match status" value="1"/>
</dbReference>
<dbReference type="CDD" id="cd09272">
    <property type="entry name" value="RNase_HI_RT_Ty1"/>
    <property type="match status" value="1"/>
</dbReference>
<gene>
    <name evidence="4" type="ORF">QYE76_005469</name>
</gene>
<evidence type="ECO:0000256" key="1">
    <source>
        <dbReference type="PROSITE-ProRule" id="PRU00047"/>
    </source>
</evidence>
<feature type="compositionally biased region" description="Acidic residues" evidence="2">
    <location>
        <begin position="49"/>
        <end position="96"/>
    </location>
</feature>
<dbReference type="SUPFAM" id="SSF56672">
    <property type="entry name" value="DNA/RNA polymerases"/>
    <property type="match status" value="1"/>
</dbReference>
<evidence type="ECO:0000313" key="4">
    <source>
        <dbReference type="EMBL" id="KAK1631154.1"/>
    </source>
</evidence>
<dbReference type="InterPro" id="IPR043502">
    <property type="entry name" value="DNA/RNA_pol_sf"/>
</dbReference>